<organism evidence="1 2">
    <name type="scientific">Corchorus capsularis</name>
    <name type="common">Jute</name>
    <dbReference type="NCBI Taxonomy" id="210143"/>
    <lineage>
        <taxon>Eukaryota</taxon>
        <taxon>Viridiplantae</taxon>
        <taxon>Streptophyta</taxon>
        <taxon>Embryophyta</taxon>
        <taxon>Tracheophyta</taxon>
        <taxon>Spermatophyta</taxon>
        <taxon>Magnoliopsida</taxon>
        <taxon>eudicotyledons</taxon>
        <taxon>Gunneridae</taxon>
        <taxon>Pentapetalae</taxon>
        <taxon>rosids</taxon>
        <taxon>malvids</taxon>
        <taxon>Malvales</taxon>
        <taxon>Malvaceae</taxon>
        <taxon>Grewioideae</taxon>
        <taxon>Apeibeae</taxon>
        <taxon>Corchorus</taxon>
    </lineage>
</organism>
<dbReference type="Gramene" id="OMO96909">
    <property type="protein sequence ID" value="OMO96909"/>
    <property type="gene ID" value="CCACVL1_04748"/>
</dbReference>
<proteinExistence type="predicted"/>
<reference evidence="1 2" key="1">
    <citation type="submission" date="2013-09" db="EMBL/GenBank/DDBJ databases">
        <title>Corchorus capsularis genome sequencing.</title>
        <authorList>
            <person name="Alam M."/>
            <person name="Haque M.S."/>
            <person name="Islam M.S."/>
            <person name="Emdad E.M."/>
            <person name="Islam M.M."/>
            <person name="Ahmed B."/>
            <person name="Halim A."/>
            <person name="Hossen Q.M.M."/>
            <person name="Hossain M.Z."/>
            <person name="Ahmed R."/>
            <person name="Khan M.M."/>
            <person name="Islam R."/>
            <person name="Rashid M.M."/>
            <person name="Khan S.A."/>
            <person name="Rahman M.S."/>
            <person name="Alam M."/>
        </authorList>
    </citation>
    <scope>NUCLEOTIDE SEQUENCE [LARGE SCALE GENOMIC DNA]</scope>
    <source>
        <strain evidence="2">cv. CVL-1</strain>
        <tissue evidence="1">Whole seedling</tissue>
    </source>
</reference>
<dbReference type="EMBL" id="AWWV01007328">
    <property type="protein sequence ID" value="OMO96909.1"/>
    <property type="molecule type" value="Genomic_DNA"/>
</dbReference>
<evidence type="ECO:0000313" key="2">
    <source>
        <dbReference type="Proteomes" id="UP000188268"/>
    </source>
</evidence>
<dbReference type="AlphaFoldDB" id="A0A1R3JPX5"/>
<accession>A0A1R3JPX5</accession>
<protein>
    <submittedName>
        <fullName evidence="1">Uncharacterized protein</fullName>
    </submittedName>
</protein>
<evidence type="ECO:0000313" key="1">
    <source>
        <dbReference type="EMBL" id="OMO96909.1"/>
    </source>
</evidence>
<comment type="caution">
    <text evidence="1">The sequence shown here is derived from an EMBL/GenBank/DDBJ whole genome shotgun (WGS) entry which is preliminary data.</text>
</comment>
<name>A0A1R3JPX5_COCAP</name>
<sequence length="67" mass="7424">MVRWEGGEKKALVWEGDENESKPSFLVESKSILGLFEFGWLEIVIAAERGSGAATLERKGSAVKERN</sequence>
<keyword evidence="2" id="KW-1185">Reference proteome</keyword>
<dbReference type="Proteomes" id="UP000188268">
    <property type="component" value="Unassembled WGS sequence"/>
</dbReference>
<gene>
    <name evidence="1" type="ORF">CCACVL1_04748</name>
</gene>